<evidence type="ECO:0000313" key="2">
    <source>
        <dbReference type="Proteomes" id="UP001494902"/>
    </source>
</evidence>
<protein>
    <submittedName>
        <fullName evidence="1">Uncharacterized protein</fullName>
    </submittedName>
</protein>
<keyword evidence="2" id="KW-1185">Reference proteome</keyword>
<organism evidence="1 2">
    <name type="scientific">Pseudonocardia nematodicida</name>
    <dbReference type="NCBI Taxonomy" id="1206997"/>
    <lineage>
        <taxon>Bacteria</taxon>
        <taxon>Bacillati</taxon>
        <taxon>Actinomycetota</taxon>
        <taxon>Actinomycetes</taxon>
        <taxon>Pseudonocardiales</taxon>
        <taxon>Pseudonocardiaceae</taxon>
        <taxon>Pseudonocardia</taxon>
    </lineage>
</organism>
<evidence type="ECO:0000313" key="1">
    <source>
        <dbReference type="EMBL" id="MEQ3552204.1"/>
    </source>
</evidence>
<dbReference type="EMBL" id="JBEDNQ010000006">
    <property type="protein sequence ID" value="MEQ3552204.1"/>
    <property type="molecule type" value="Genomic_DNA"/>
</dbReference>
<dbReference type="Proteomes" id="UP001494902">
    <property type="component" value="Unassembled WGS sequence"/>
</dbReference>
<proteinExistence type="predicted"/>
<accession>A0ABV1KD11</accession>
<dbReference type="RefSeq" id="WP_349299265.1">
    <property type="nucleotide sequence ID" value="NZ_JBEDNQ010000006.1"/>
</dbReference>
<gene>
    <name evidence="1" type="ORF">WIS52_17155</name>
</gene>
<sequence length="69" mass="7894">MISDDATPLFQTKINQITQAHWAHHEELLEATDRLREAARHYGLIEDEVTDTLRHTNSGPMFRGHLAEG</sequence>
<name>A0ABV1KD11_9PSEU</name>
<reference evidence="1 2" key="1">
    <citation type="submission" date="2024-03" db="EMBL/GenBank/DDBJ databases">
        <title>Draft genome sequence of Pseudonocardia nematodicida JCM 31783.</title>
        <authorList>
            <person name="Butdee W."/>
            <person name="Duangmal K."/>
        </authorList>
    </citation>
    <scope>NUCLEOTIDE SEQUENCE [LARGE SCALE GENOMIC DNA]</scope>
    <source>
        <strain evidence="1 2">JCM 31783</strain>
    </source>
</reference>
<comment type="caution">
    <text evidence="1">The sequence shown here is derived from an EMBL/GenBank/DDBJ whole genome shotgun (WGS) entry which is preliminary data.</text>
</comment>